<reference evidence="4" key="2">
    <citation type="submission" date="2018-01" db="EMBL/GenBank/DDBJ databases">
        <authorList>
            <person name="Clerissi C."/>
        </authorList>
    </citation>
    <scope>NUCLEOTIDE SEQUENCE</scope>
    <source>
        <strain evidence="4">Cupriavidus oxalaticus LMG 2235</strain>
    </source>
</reference>
<dbReference type="GeneID" id="303489759"/>
<feature type="compositionally biased region" description="Pro residues" evidence="1">
    <location>
        <begin position="1"/>
        <end position="22"/>
    </location>
</feature>
<reference evidence="5" key="1">
    <citation type="submission" date="2018-01" db="EMBL/GenBank/DDBJ databases">
        <authorList>
            <person name="Gaut B.S."/>
            <person name="Morton B.R."/>
            <person name="Clegg M.T."/>
            <person name="Duvall M.R."/>
        </authorList>
    </citation>
    <scope>NUCLEOTIDE SEQUENCE [LARGE SCALE GENOMIC DNA]</scope>
</reference>
<evidence type="ECO:0008006" key="7">
    <source>
        <dbReference type="Google" id="ProtNLM"/>
    </source>
</evidence>
<dbReference type="EMBL" id="OGUS01000141">
    <property type="protein sequence ID" value="SPC22029.1"/>
    <property type="molecule type" value="Genomic_DNA"/>
</dbReference>
<dbReference type="EMBL" id="CP069811">
    <property type="protein sequence ID" value="QRQ90876.1"/>
    <property type="molecule type" value="Genomic_DNA"/>
</dbReference>
<evidence type="ECO:0000313" key="3">
    <source>
        <dbReference type="EMBL" id="SPC07457.1"/>
    </source>
</evidence>
<sequence length="478" mass="50315">MPPYPTWLPRPADPGGPKPAAAPPAGTREPAPLDNQSAQAIYQAEADPHVLTGGDPLDVQAMTLAEFQQYTGLDASTLPENEFTPMQAVLNAAGYGMVCPAPSLMAGLPNTTGVLWEGAHLVDFSVRGGAMTDMRGFRAGFWRHVLSALERNPWSRSVASPLSQLFYPPGATTTLNRGVPGSYANDWMFKYDPRATVVYRTDPKVDPAAFSEYMKSSVPEYAGKTYTFSPPKEGSTAFVEAFGGGCAPPTANCVNLPQAQHRGALGLGPKEPLPFVPEPGAPGRFLDPVDRYFFGNEDLPPGLARARVGPANLAGGVIRVGGTVLLVYGVWHSASRIAEAEPGSERTKVVIEEAGGWTGNLVGGTLSGMLGRAVVCAETGPAAFYCMVGTTLVGGVLGGMLGALIGRDVGDAFVEGGELLADPDRFMEASAWFNSAATNGQSVQDYYEAAAVMAEINGQPLPDNVQAYYDIFHGGEVP</sequence>
<organism evidence="4">
    <name type="scientific">Cupriavidus oxalaticus</name>
    <dbReference type="NCBI Taxonomy" id="96344"/>
    <lineage>
        <taxon>Bacteria</taxon>
        <taxon>Pseudomonadati</taxon>
        <taxon>Pseudomonadota</taxon>
        <taxon>Betaproteobacteria</taxon>
        <taxon>Burkholderiales</taxon>
        <taxon>Burkholderiaceae</taxon>
        <taxon>Cupriavidus</taxon>
    </lineage>
</organism>
<evidence type="ECO:0000313" key="5">
    <source>
        <dbReference type="Proteomes" id="UP000256862"/>
    </source>
</evidence>
<reference evidence="2 6" key="3">
    <citation type="submission" date="2021-02" db="EMBL/GenBank/DDBJ databases">
        <title>Complete Genome Sequence of Cupriavidus oxalaticus Strain Ox1, a Soil Oxalate-Degrading Species.</title>
        <authorList>
            <person name="Palmieri F."/>
            <person name="Udriet P."/>
            <person name="Deuasquier M."/>
            <person name="Beaudoing E."/>
            <person name="Johnson S.L."/>
            <person name="Davenport K.W."/>
            <person name="Chain P.S."/>
            <person name="Bindschedler S."/>
            <person name="Junier P."/>
        </authorList>
    </citation>
    <scope>NUCLEOTIDE SEQUENCE [LARGE SCALE GENOMIC DNA]</scope>
    <source>
        <strain evidence="2 6">Ox1</strain>
    </source>
</reference>
<evidence type="ECO:0000256" key="1">
    <source>
        <dbReference type="SAM" id="MobiDB-lite"/>
    </source>
</evidence>
<evidence type="ECO:0000313" key="2">
    <source>
        <dbReference type="EMBL" id="QRQ90876.1"/>
    </source>
</evidence>
<dbReference type="AlphaFoldDB" id="A0A375GPF4"/>
<evidence type="ECO:0000313" key="4">
    <source>
        <dbReference type="EMBL" id="SPC22029.1"/>
    </source>
</evidence>
<dbReference type="Proteomes" id="UP000623307">
    <property type="component" value="Chromosome 1"/>
</dbReference>
<name>A0A375GPF4_9BURK</name>
<dbReference type="EMBL" id="OGUS01000074">
    <property type="protein sequence ID" value="SPC07457.1"/>
    <property type="molecule type" value="Genomic_DNA"/>
</dbReference>
<keyword evidence="6" id="KW-1185">Reference proteome</keyword>
<dbReference type="RefSeq" id="WP_063239708.1">
    <property type="nucleotide sequence ID" value="NZ_CP069809.1"/>
</dbReference>
<evidence type="ECO:0000313" key="6">
    <source>
        <dbReference type="Proteomes" id="UP000623307"/>
    </source>
</evidence>
<protein>
    <recommendedName>
        <fullName evidence="7">Glycine zipper family protein</fullName>
    </recommendedName>
</protein>
<feature type="region of interest" description="Disordered" evidence="1">
    <location>
        <begin position="1"/>
        <end position="35"/>
    </location>
</feature>
<gene>
    <name evidence="4" type="ORF">CO2235_MP60231</name>
    <name evidence="3" type="ORF">CO2235_U680003</name>
    <name evidence="2" type="ORF">JTE92_09505</name>
</gene>
<proteinExistence type="predicted"/>
<dbReference type="Proteomes" id="UP000256862">
    <property type="component" value="Plasmid CO2235_mp"/>
</dbReference>
<accession>A0A375GPF4</accession>